<evidence type="ECO:0000313" key="2">
    <source>
        <dbReference type="EMBL" id="CCO48141.1"/>
    </source>
</evidence>
<evidence type="ECO:0000313" key="3">
    <source>
        <dbReference type="Proteomes" id="UP000018211"/>
    </source>
</evidence>
<dbReference type="EMBL" id="CAOF01000137">
    <property type="protein sequence ID" value="CCO48141.1"/>
    <property type="molecule type" value="Genomic_DNA"/>
</dbReference>
<keyword evidence="1" id="KW-0472">Membrane</keyword>
<dbReference type="Proteomes" id="UP000018211">
    <property type="component" value="Unassembled WGS sequence"/>
</dbReference>
<gene>
    <name evidence="2" type="ORF">VIBNISOn1_450105</name>
</gene>
<proteinExistence type="predicted"/>
<comment type="caution">
    <text evidence="2">The sequence shown here is derived from an EMBL/GenBank/DDBJ whole genome shotgun (WGS) entry which is preliminary data.</text>
</comment>
<keyword evidence="1" id="KW-1133">Transmembrane helix</keyword>
<accession>A0AAV2VU17</accession>
<evidence type="ECO:0008006" key="4">
    <source>
        <dbReference type="Google" id="ProtNLM"/>
    </source>
</evidence>
<protein>
    <recommendedName>
        <fullName evidence="4">DUF3149 domain-containing protein</fullName>
    </recommendedName>
</protein>
<name>A0AAV2VU17_9VIBR</name>
<organism evidence="2 3">
    <name type="scientific">Vibrio nigripulchritudo SOn1</name>
    <dbReference type="NCBI Taxonomy" id="1238450"/>
    <lineage>
        <taxon>Bacteria</taxon>
        <taxon>Pseudomonadati</taxon>
        <taxon>Pseudomonadota</taxon>
        <taxon>Gammaproteobacteria</taxon>
        <taxon>Vibrionales</taxon>
        <taxon>Vibrionaceae</taxon>
        <taxon>Vibrio</taxon>
    </lineage>
</organism>
<reference evidence="2 3" key="1">
    <citation type="journal article" date="2013" name="ISME J.">
        <title>Comparative genomics of pathogenic lineages of Vibrio nigripulchritudo identifies virulence-associated traits.</title>
        <authorList>
            <person name="Goudenege D."/>
            <person name="Labreuche Y."/>
            <person name="Krin E."/>
            <person name="Ansquer D."/>
            <person name="Mangenot S."/>
            <person name="Calteau A."/>
            <person name="Medigue C."/>
            <person name="Mazel D."/>
            <person name="Polz M.F."/>
            <person name="Le Roux F."/>
        </authorList>
    </citation>
    <scope>NUCLEOTIDE SEQUENCE [LARGE SCALE GENOMIC DNA]</scope>
    <source>
        <strain evidence="2 3">SOn1</strain>
    </source>
</reference>
<feature type="transmembrane region" description="Helical" evidence="1">
    <location>
        <begin position="12"/>
        <end position="34"/>
    </location>
</feature>
<evidence type="ECO:0000256" key="1">
    <source>
        <dbReference type="SAM" id="Phobius"/>
    </source>
</evidence>
<sequence length="41" mass="4523">MSNEFSDGYVNFVPGTVMTVVSALAIVLSFTAYFKKESESR</sequence>
<dbReference type="AlphaFoldDB" id="A0AAV2VU17"/>
<keyword evidence="1" id="KW-0812">Transmembrane</keyword>